<dbReference type="GO" id="GO:0055085">
    <property type="term" value="P:transmembrane transport"/>
    <property type="evidence" value="ECO:0007669"/>
    <property type="project" value="InterPro"/>
</dbReference>
<dbReference type="InterPro" id="IPR035906">
    <property type="entry name" value="MetI-like_sf"/>
</dbReference>
<evidence type="ECO:0000256" key="4">
    <source>
        <dbReference type="ARBA" id="ARBA00022475"/>
    </source>
</evidence>
<name>A0A3N1MF28_9PROT</name>
<evidence type="ECO:0000256" key="1">
    <source>
        <dbReference type="ARBA" id="ARBA00004651"/>
    </source>
</evidence>
<comment type="similarity">
    <text evidence="2">Belongs to the binding-protein-dependent transport system permease family. CysTW subfamily.</text>
</comment>
<evidence type="ECO:0000256" key="5">
    <source>
        <dbReference type="ARBA" id="ARBA00022692"/>
    </source>
</evidence>
<dbReference type="PANTHER" id="PTHR42929:SF5">
    <property type="entry name" value="ABC TRANSPORTER PERMEASE PROTEIN"/>
    <property type="match status" value="1"/>
</dbReference>
<feature type="domain" description="ABC transmembrane type-1" evidence="9">
    <location>
        <begin position="191"/>
        <end position="397"/>
    </location>
</feature>
<dbReference type="Proteomes" id="UP000278222">
    <property type="component" value="Unassembled WGS sequence"/>
</dbReference>
<evidence type="ECO:0000259" key="9">
    <source>
        <dbReference type="PROSITE" id="PS50928"/>
    </source>
</evidence>
<dbReference type="GO" id="GO:0005886">
    <property type="term" value="C:plasma membrane"/>
    <property type="evidence" value="ECO:0007669"/>
    <property type="project" value="UniProtKB-SubCell"/>
</dbReference>
<feature type="transmembrane region" description="Helical" evidence="8">
    <location>
        <begin position="374"/>
        <end position="397"/>
    </location>
</feature>
<dbReference type="PROSITE" id="PS50928">
    <property type="entry name" value="ABC_TM1"/>
    <property type="match status" value="1"/>
</dbReference>
<protein>
    <submittedName>
        <fullName evidence="10">Putative spermidine/putrescine transport system permease protein</fullName>
    </submittedName>
</protein>
<comment type="subcellular location">
    <subcellularLocation>
        <location evidence="1 8">Cell membrane</location>
        <topology evidence="1 8">Multi-pass membrane protein</topology>
    </subcellularLocation>
</comment>
<evidence type="ECO:0000313" key="11">
    <source>
        <dbReference type="Proteomes" id="UP000278222"/>
    </source>
</evidence>
<keyword evidence="6 8" id="KW-1133">Transmembrane helix</keyword>
<organism evidence="10 11">
    <name type="scientific">Stella humosa</name>
    <dbReference type="NCBI Taxonomy" id="94"/>
    <lineage>
        <taxon>Bacteria</taxon>
        <taxon>Pseudomonadati</taxon>
        <taxon>Pseudomonadota</taxon>
        <taxon>Alphaproteobacteria</taxon>
        <taxon>Rhodospirillales</taxon>
        <taxon>Stellaceae</taxon>
        <taxon>Stella</taxon>
    </lineage>
</organism>
<sequence length="409" mass="43813">MPADVQLSKPALAGRAPPNPARWRAAALVAPLFLFLLVTFLAPIGAMMWRAVGDAEVAPVFPRTLAALQGWDGRALPLEPAFAALVADIRQARTAGTLASVATRLNYDVNGYRSLLFATARRLPAEGAPDMQGALIALNPLWGERENWAALRRAGGPVTDLHLLAALDLRRDADGAIAGQPADQAVFRTVLGRTLWISVVVTLICLGLGYPAAYLLARLPERIANPLLILILVPFWTSLLVRTAAWVVLLQREGVINSVLLGIGLTAEPLPMLYNRFAVYVAMVHILLPFMILPLYSVMRSIPAAHLRAASSLGAAPFTVFRRVFLPQTGAGVAAGCLLVFIQAIGYYVTPALVGGAEDQMVSYFIAFYASRTINWGMAAALSILLVAATAALLLLYRRLAGGQIPRLG</sequence>
<evidence type="ECO:0000256" key="2">
    <source>
        <dbReference type="ARBA" id="ARBA00007069"/>
    </source>
</evidence>
<comment type="caution">
    <text evidence="10">The sequence shown here is derived from an EMBL/GenBank/DDBJ whole genome shotgun (WGS) entry which is preliminary data.</text>
</comment>
<dbReference type="AlphaFoldDB" id="A0A3N1MF28"/>
<gene>
    <name evidence="10" type="ORF">EDC65_1106</name>
</gene>
<proteinExistence type="inferred from homology"/>
<evidence type="ECO:0000313" key="10">
    <source>
        <dbReference type="EMBL" id="ROQ01919.1"/>
    </source>
</evidence>
<dbReference type="SUPFAM" id="SSF161098">
    <property type="entry name" value="MetI-like"/>
    <property type="match status" value="1"/>
</dbReference>
<evidence type="ECO:0000256" key="3">
    <source>
        <dbReference type="ARBA" id="ARBA00022448"/>
    </source>
</evidence>
<feature type="transmembrane region" description="Helical" evidence="8">
    <location>
        <begin position="25"/>
        <end position="49"/>
    </location>
</feature>
<keyword evidence="5 8" id="KW-0812">Transmembrane</keyword>
<dbReference type="InterPro" id="IPR000515">
    <property type="entry name" value="MetI-like"/>
</dbReference>
<feature type="transmembrane region" description="Helical" evidence="8">
    <location>
        <begin position="195"/>
        <end position="216"/>
    </location>
</feature>
<keyword evidence="3 8" id="KW-0813">Transport</keyword>
<evidence type="ECO:0000256" key="7">
    <source>
        <dbReference type="ARBA" id="ARBA00023136"/>
    </source>
</evidence>
<dbReference type="EMBL" id="RJKX01000011">
    <property type="protein sequence ID" value="ROQ01919.1"/>
    <property type="molecule type" value="Genomic_DNA"/>
</dbReference>
<keyword evidence="7 8" id="KW-0472">Membrane</keyword>
<keyword evidence="11" id="KW-1185">Reference proteome</keyword>
<dbReference type="Pfam" id="PF00528">
    <property type="entry name" value="BPD_transp_1"/>
    <property type="match status" value="1"/>
</dbReference>
<evidence type="ECO:0000256" key="6">
    <source>
        <dbReference type="ARBA" id="ARBA00022989"/>
    </source>
</evidence>
<feature type="transmembrane region" description="Helical" evidence="8">
    <location>
        <begin position="331"/>
        <end position="354"/>
    </location>
</feature>
<dbReference type="Gene3D" id="1.10.3720.10">
    <property type="entry name" value="MetI-like"/>
    <property type="match status" value="1"/>
</dbReference>
<evidence type="ECO:0000256" key="8">
    <source>
        <dbReference type="RuleBase" id="RU363032"/>
    </source>
</evidence>
<keyword evidence="4" id="KW-1003">Cell membrane</keyword>
<accession>A0A3N1MF28</accession>
<feature type="transmembrane region" description="Helical" evidence="8">
    <location>
        <begin position="277"/>
        <end position="298"/>
    </location>
</feature>
<dbReference type="PANTHER" id="PTHR42929">
    <property type="entry name" value="INNER MEMBRANE ABC TRANSPORTER PERMEASE PROTEIN YDCU-RELATED-RELATED"/>
    <property type="match status" value="1"/>
</dbReference>
<dbReference type="CDD" id="cd06261">
    <property type="entry name" value="TM_PBP2"/>
    <property type="match status" value="1"/>
</dbReference>
<feature type="transmembrane region" description="Helical" evidence="8">
    <location>
        <begin position="228"/>
        <end position="249"/>
    </location>
</feature>
<reference evidence="10 11" key="1">
    <citation type="submission" date="2018-11" db="EMBL/GenBank/DDBJ databases">
        <title>Genomic Encyclopedia of Type Strains, Phase IV (KMG-IV): sequencing the most valuable type-strain genomes for metagenomic binning, comparative biology and taxonomic classification.</title>
        <authorList>
            <person name="Goeker M."/>
        </authorList>
    </citation>
    <scope>NUCLEOTIDE SEQUENCE [LARGE SCALE GENOMIC DNA]</scope>
    <source>
        <strain evidence="10 11">DSM 5900</strain>
    </source>
</reference>